<dbReference type="OrthoDB" id="6448153at2"/>
<dbReference type="InterPro" id="IPR012337">
    <property type="entry name" value="RNaseH-like_sf"/>
</dbReference>
<evidence type="ECO:0000313" key="2">
    <source>
        <dbReference type="EMBL" id="SQH76219.1"/>
    </source>
</evidence>
<dbReference type="Pfam" id="PF14706">
    <property type="entry name" value="Tnp_DNA_bind"/>
    <property type="match status" value="1"/>
</dbReference>
<proteinExistence type="predicted"/>
<dbReference type="RefSeq" id="WP_145981862.1">
    <property type="nucleotide sequence ID" value="NZ_LS483452.1"/>
</dbReference>
<dbReference type="Gene3D" id="1.10.246.40">
    <property type="entry name" value="Tn5 transposase, domain 1"/>
    <property type="match status" value="1"/>
</dbReference>
<dbReference type="InterPro" id="IPR014735">
    <property type="entry name" value="Transposase_Tn5-like_N"/>
</dbReference>
<name>A0A330M0N8_9GAMM</name>
<accession>A0A330M0N8</accession>
<gene>
    <name evidence="2" type="ORF">SHEWBE_2253</name>
</gene>
<feature type="domain" description="Transposase Tn5-like N-terminal" evidence="1">
    <location>
        <begin position="7"/>
        <end position="66"/>
    </location>
</feature>
<evidence type="ECO:0000313" key="3">
    <source>
        <dbReference type="Proteomes" id="UP000250123"/>
    </source>
</evidence>
<dbReference type="SUPFAM" id="SSF53098">
    <property type="entry name" value="Ribonuclease H-like"/>
    <property type="match status" value="1"/>
</dbReference>
<organism evidence="2 3">
    <name type="scientific">Shewanella benthica</name>
    <dbReference type="NCBI Taxonomy" id="43661"/>
    <lineage>
        <taxon>Bacteria</taxon>
        <taxon>Pseudomonadati</taxon>
        <taxon>Pseudomonadota</taxon>
        <taxon>Gammaproteobacteria</taxon>
        <taxon>Alteromonadales</taxon>
        <taxon>Shewanellaceae</taxon>
        <taxon>Shewanella</taxon>
    </lineage>
</organism>
<reference evidence="3" key="1">
    <citation type="submission" date="2018-06" db="EMBL/GenBank/DDBJ databases">
        <authorList>
            <person name="Cea G.-C."/>
            <person name="William W."/>
        </authorList>
    </citation>
    <scope>NUCLEOTIDE SEQUENCE [LARGE SCALE GENOMIC DNA]</scope>
    <source>
        <strain evidence="3">DB21MT-2</strain>
    </source>
</reference>
<dbReference type="Proteomes" id="UP000250123">
    <property type="component" value="Chromosome SHEWBE"/>
</dbReference>
<dbReference type="EMBL" id="LS483452">
    <property type="protein sequence ID" value="SQH76219.1"/>
    <property type="molecule type" value="Genomic_DNA"/>
</dbReference>
<protein>
    <recommendedName>
        <fullName evidence="1">Transposase Tn5-like N-terminal domain-containing protein</fullName>
    </recommendedName>
</protein>
<sequence>MSIFNAEQWAKSHLQHAKLGDVRRADRLVSTLANMARSSGKSIAPSCRGNEAELEGAYRLIRNDNISPDMIRVAGFQHTANEAASVAEILALIIPMMLMKKKVASGRMRHIFAESV</sequence>
<dbReference type="AlphaFoldDB" id="A0A330M0N8"/>
<dbReference type="InterPro" id="IPR038215">
    <property type="entry name" value="TN5-like_N_sf"/>
</dbReference>
<dbReference type="KEGG" id="sbk:SHEWBE_2253"/>
<evidence type="ECO:0000259" key="1">
    <source>
        <dbReference type="Pfam" id="PF14706"/>
    </source>
</evidence>